<evidence type="ECO:0000256" key="6">
    <source>
        <dbReference type="PROSITE-ProRule" id="PRU00708"/>
    </source>
</evidence>
<reference evidence="12 13" key="1">
    <citation type="submission" date="2020-04" db="EMBL/GenBank/DDBJ databases">
        <authorList>
            <person name="Alioto T."/>
            <person name="Alioto T."/>
            <person name="Gomez Garrido J."/>
        </authorList>
    </citation>
    <scope>NUCLEOTIDE SEQUENCE [LARGE SCALE GENOMIC DNA]</scope>
</reference>
<dbReference type="SUPFAM" id="SSF48452">
    <property type="entry name" value="TPR-like"/>
    <property type="match status" value="2"/>
</dbReference>
<dbReference type="InterPro" id="IPR056168">
    <property type="entry name" value="TPR_IF140/IFT172/WDR19"/>
</dbReference>
<dbReference type="PROSITE" id="PS51375">
    <property type="entry name" value="PPR"/>
    <property type="match status" value="1"/>
</dbReference>
<dbReference type="InterPro" id="IPR056155">
    <property type="entry name" value="Beta-prop_IFT140_2nd"/>
</dbReference>
<evidence type="ECO:0000256" key="5">
    <source>
        <dbReference type="ARBA" id="ARBA00023273"/>
    </source>
</evidence>
<dbReference type="OrthoDB" id="10258787at2759"/>
<dbReference type="SUPFAM" id="SSF50978">
    <property type="entry name" value="WD40 repeat-like"/>
    <property type="match status" value="1"/>
</dbReference>
<feature type="domain" description="IFT140 second beta-propeller" evidence="9">
    <location>
        <begin position="413"/>
        <end position="708"/>
    </location>
</feature>
<name>A0A8S1CVN4_9INSE</name>
<feature type="domain" description="IF140 C-terminal TPR" evidence="10">
    <location>
        <begin position="1244"/>
        <end position="1374"/>
    </location>
</feature>
<dbReference type="GO" id="GO:0005930">
    <property type="term" value="C:axoneme"/>
    <property type="evidence" value="ECO:0007669"/>
    <property type="project" value="TreeGrafter"/>
</dbReference>
<dbReference type="InterPro" id="IPR015943">
    <property type="entry name" value="WD40/YVTN_repeat-like_dom_sf"/>
</dbReference>
<dbReference type="GO" id="GO:0030991">
    <property type="term" value="C:intraciliary transport particle A"/>
    <property type="evidence" value="ECO:0007669"/>
    <property type="project" value="TreeGrafter"/>
</dbReference>
<dbReference type="Gene3D" id="1.25.40.470">
    <property type="match status" value="2"/>
</dbReference>
<keyword evidence="2" id="KW-0853">WD repeat</keyword>
<evidence type="ECO:0000259" key="9">
    <source>
        <dbReference type="Pfam" id="PF23385"/>
    </source>
</evidence>
<dbReference type="InterPro" id="IPR056154">
    <property type="entry name" value="Beta-prop_IFT140_1st"/>
</dbReference>
<dbReference type="InterPro" id="IPR056156">
    <property type="entry name" value="TPR_IF140_C"/>
</dbReference>
<evidence type="ECO:0000313" key="13">
    <source>
        <dbReference type="Proteomes" id="UP000494165"/>
    </source>
</evidence>
<dbReference type="Pfam" id="PF24762">
    <property type="entry name" value="TPR_IF140-IFT172"/>
    <property type="match status" value="1"/>
</dbReference>
<evidence type="ECO:0000256" key="2">
    <source>
        <dbReference type="ARBA" id="ARBA00022574"/>
    </source>
</evidence>
<keyword evidence="4" id="KW-0969">Cilium</keyword>
<dbReference type="Proteomes" id="UP000494165">
    <property type="component" value="Unassembled WGS sequence"/>
</dbReference>
<evidence type="ECO:0000256" key="1">
    <source>
        <dbReference type="ARBA" id="ARBA00004138"/>
    </source>
</evidence>
<dbReference type="NCBIfam" id="TIGR00756">
    <property type="entry name" value="PPR"/>
    <property type="match status" value="1"/>
</dbReference>
<feature type="compositionally biased region" description="Acidic residues" evidence="7">
    <location>
        <begin position="1406"/>
        <end position="1425"/>
    </location>
</feature>
<keyword evidence="13" id="KW-1185">Reference proteome</keyword>
<feature type="repeat" description="PPR" evidence="6">
    <location>
        <begin position="1346"/>
        <end position="1380"/>
    </location>
</feature>
<dbReference type="EMBL" id="CADEPI010000104">
    <property type="protein sequence ID" value="CAB3374858.1"/>
    <property type="molecule type" value="Genomic_DNA"/>
</dbReference>
<dbReference type="FunFam" id="1.25.40.470:FF:000011">
    <property type="entry name" value="Intraflagellar transport protein 140"/>
    <property type="match status" value="1"/>
</dbReference>
<dbReference type="PANTHER" id="PTHR15722:SF7">
    <property type="entry name" value="INTRAFLAGELLAR TRANSPORT PROTEIN 140 HOMOLOG"/>
    <property type="match status" value="1"/>
</dbReference>
<dbReference type="Pfam" id="PF23385">
    <property type="entry name" value="Beta-prop_IFT140_2nd"/>
    <property type="match status" value="1"/>
</dbReference>
<evidence type="ECO:0000313" key="12">
    <source>
        <dbReference type="EMBL" id="CAB3374858.1"/>
    </source>
</evidence>
<dbReference type="Gene3D" id="2.130.10.10">
    <property type="entry name" value="YVTN repeat-like/Quinoprotein amine dehydrogenase"/>
    <property type="match status" value="1"/>
</dbReference>
<dbReference type="Pfam" id="PF23383">
    <property type="entry name" value="Beta-prop_IFT140_1st"/>
    <property type="match status" value="1"/>
</dbReference>
<dbReference type="GO" id="GO:0036064">
    <property type="term" value="C:ciliary basal body"/>
    <property type="evidence" value="ECO:0007669"/>
    <property type="project" value="TreeGrafter"/>
</dbReference>
<feature type="region of interest" description="Disordered" evidence="7">
    <location>
        <begin position="1395"/>
        <end position="1425"/>
    </location>
</feature>
<protein>
    <submittedName>
        <fullName evidence="12">Uncharacterized protein</fullName>
    </submittedName>
</protein>
<accession>A0A8S1CVN4</accession>
<dbReference type="PANTHER" id="PTHR15722">
    <property type="entry name" value="IFT140/172-RELATED"/>
    <property type="match status" value="1"/>
</dbReference>
<evidence type="ECO:0000259" key="11">
    <source>
        <dbReference type="Pfam" id="PF24762"/>
    </source>
</evidence>
<organism evidence="12 13">
    <name type="scientific">Cloeon dipterum</name>
    <dbReference type="NCBI Taxonomy" id="197152"/>
    <lineage>
        <taxon>Eukaryota</taxon>
        <taxon>Metazoa</taxon>
        <taxon>Ecdysozoa</taxon>
        <taxon>Arthropoda</taxon>
        <taxon>Hexapoda</taxon>
        <taxon>Insecta</taxon>
        <taxon>Pterygota</taxon>
        <taxon>Palaeoptera</taxon>
        <taxon>Ephemeroptera</taxon>
        <taxon>Pisciforma</taxon>
        <taxon>Baetidae</taxon>
        <taxon>Cloeon</taxon>
    </lineage>
</organism>
<evidence type="ECO:0000256" key="7">
    <source>
        <dbReference type="SAM" id="MobiDB-lite"/>
    </source>
</evidence>
<evidence type="ECO:0000259" key="8">
    <source>
        <dbReference type="Pfam" id="PF23383"/>
    </source>
</evidence>
<comment type="caution">
    <text evidence="12">The sequence shown here is derived from an EMBL/GenBank/DDBJ whole genome shotgun (WGS) entry which is preliminary data.</text>
</comment>
<dbReference type="InterPro" id="IPR011990">
    <property type="entry name" value="TPR-like_helical_dom_sf"/>
</dbReference>
<evidence type="ECO:0000256" key="3">
    <source>
        <dbReference type="ARBA" id="ARBA00022737"/>
    </source>
</evidence>
<keyword evidence="3" id="KW-0677">Repeat</keyword>
<sequence length="1425" mass="159411">MALYFNYKVDVFPHNVIHVNAALHSQHKILAVASHSEDKGGTVTLCNDEGELVKGVSSHAQLSGQAVSLAWHPAEKTLAVGWEHGVLSMWLEERLQFVEADSPHKAPVGILQWSSRGSRLVSGDAVGMVVAWRADSKGVLQPIFQTDLKEPLTCCTFKVENSKLDINGLAKAAVAGDELALDLFSSWRPKTASSRFASKSAAEEGVGFFVGSISGAIYHFDEDGVVTEVCNEKSPINKILYHASKNQLVVLTDSLVLAHFSIQPEGQLVEISRLKLSGRSQGAILVWSGPNTIAVSTRELSVRCLDLDTNDNYLLTLENPSDREHFICLDYNANRGILCGGTNLGRVAIWKYSPAPDLDPEAAWKLQMPNKLTGGAIQHILWGVGGSLLVVHTVKEIFLLREQQICAEFGPEMSTAQVAPNQLTVWHGSEGPMELCCDTQIKGIALDSQQVVVWGTKRITVYELSQKHFKVVGSFACECVGAKVYEHSLYCIEGSSVQVRTNQGTIKQNLTFASDEGEPIGIEICGSFLTVATLLGWVKVWDLSRREAKLHTNPKYLNDVIHDFGEVILARSNCEGSKVSITVARSNLLPDCKLYLWSTDTDTLQAFDFSIQEATLVDRFVLNHVWDIEEPKLLVCEAKVQPKLKDQRGKRKIVGTTSAAAPDKQEVMLVTMFATADGKFLIQNTDVLNEPYCRLIGSFAPHYILLKKPSGLEKDSDSGLVARVLMQDFEGLGDCDKTTKNAILNFSYYLTIGNMDEAFKAIRAIKIATVWESMAKMCVKTKRLDVALVCLGHMKHARGAIELKKAISIEPELDAQVAVLAMQLGLNDEAEKLLKNCSRYDLLNKFYQDTEQWDKAIQVAETQNRIHLRTTYYNYARHLEFIGDLNSAVKMYEKSETHRFEVPRMLMEDQNLEFYMTNNKDPHLMKWWAQYLESNGELEGALEYYDKAGDTMSLVRVNCFREKFEKAISIASDSEDKAACYHLARQLENANKAEKAIEFFCKAHAYGNAIRLCKEQGMNEQIWSLALKANPQDQLEAAQYFEQQQMPERAVRLFHKAGMLHKAVDLAFQFQQYSALQSIILDLDSSSDPKLLKKCAKFFVDNKQYERAVEMLAIAKQYESAIGLCVQNNVPITEELAERLTIEKDENNEASRIQVLLAVAESAHIQGNYHLAAKKYTQAGDKIQAMKSLLKSGDTEKIVYYTNVSKQREIYVMAANYLQSLDWRNSPEIMKHIIAFYSKGKALDLLAEFYVACAQVEVDEFRDYEKALGAYVEASRCIARGMASNRASEGVSVDDQKRRGHELAKRLDLIKKYVEVKRLFERESESAQNLSRELLQVPEVEATVRKGDVYALMISHYLKGKNLNAAMKVLEEMKSAGINPTYYLDTEMLRALGVPGQSQTSGIPEQAEDEIEEQVDEDDSIGADL</sequence>
<feature type="domain" description="IF140/IFT172/WDR19 TPR" evidence="11">
    <location>
        <begin position="753"/>
        <end position="1236"/>
    </location>
</feature>
<gene>
    <name evidence="12" type="ORF">CLODIP_2_CD00795</name>
</gene>
<proteinExistence type="predicted"/>
<keyword evidence="5" id="KW-0966">Cell projection</keyword>
<dbReference type="InterPro" id="IPR036322">
    <property type="entry name" value="WD40_repeat_dom_sf"/>
</dbReference>
<evidence type="ECO:0000256" key="4">
    <source>
        <dbReference type="ARBA" id="ARBA00023069"/>
    </source>
</evidence>
<comment type="subcellular location">
    <subcellularLocation>
        <location evidence="1">Cell projection</location>
        <location evidence="1">Cilium</location>
    </subcellularLocation>
</comment>
<dbReference type="InterPro" id="IPR002885">
    <property type="entry name" value="PPR_rpt"/>
</dbReference>
<feature type="domain" description="IFT140 first beta-propeller" evidence="8">
    <location>
        <begin position="2"/>
        <end position="403"/>
    </location>
</feature>
<dbReference type="Pfam" id="PF24760">
    <property type="entry name" value="TPR_IF140_C"/>
    <property type="match status" value="1"/>
</dbReference>
<dbReference type="FunFam" id="1.25.40.470:FF:000028">
    <property type="entry name" value="Intraflagellar transport protein 140-like protein"/>
    <property type="match status" value="1"/>
</dbReference>
<evidence type="ECO:0000259" key="10">
    <source>
        <dbReference type="Pfam" id="PF24760"/>
    </source>
</evidence>
<dbReference type="GO" id="GO:0035721">
    <property type="term" value="P:intraciliary retrograde transport"/>
    <property type="evidence" value="ECO:0007669"/>
    <property type="project" value="TreeGrafter"/>
</dbReference>